<evidence type="ECO:0000256" key="7">
    <source>
        <dbReference type="SAM" id="Coils"/>
    </source>
</evidence>
<dbReference type="SUPFAM" id="SSF50249">
    <property type="entry name" value="Nucleic acid-binding proteins"/>
    <property type="match status" value="1"/>
</dbReference>
<dbReference type="GO" id="GO:0000049">
    <property type="term" value="F:tRNA binding"/>
    <property type="evidence" value="ECO:0007669"/>
    <property type="project" value="UniProtKB-UniRule"/>
</dbReference>
<name>A0A8B9HGE9_ASTMX</name>
<dbReference type="CDD" id="cd02799">
    <property type="entry name" value="tRNA_bind_EMAP-II_like"/>
    <property type="match status" value="1"/>
</dbReference>
<evidence type="ECO:0000256" key="8">
    <source>
        <dbReference type="SAM" id="MobiDB-lite"/>
    </source>
</evidence>
<dbReference type="InterPro" id="IPR051270">
    <property type="entry name" value="Tyrosine-tRNA_ligase_regulator"/>
</dbReference>
<reference evidence="10" key="1">
    <citation type="submission" date="2025-08" db="UniProtKB">
        <authorList>
            <consortium name="Ensembl"/>
        </authorList>
    </citation>
    <scope>IDENTIFICATION</scope>
</reference>
<keyword evidence="3 6" id="KW-0820">tRNA-binding</keyword>
<keyword evidence="5" id="KW-0648">Protein biosynthesis</keyword>
<dbReference type="FunFam" id="2.40.50.140:FF:000047">
    <property type="entry name" value="tyrosine--tRNA ligase, cytoplasmic isoform X2"/>
    <property type="match status" value="1"/>
</dbReference>
<evidence type="ECO:0000256" key="6">
    <source>
        <dbReference type="PROSITE-ProRule" id="PRU00209"/>
    </source>
</evidence>
<keyword evidence="2" id="KW-0963">Cytoplasm</keyword>
<evidence type="ECO:0000256" key="4">
    <source>
        <dbReference type="ARBA" id="ARBA00022884"/>
    </source>
</evidence>
<evidence type="ECO:0000256" key="5">
    <source>
        <dbReference type="ARBA" id="ARBA00022917"/>
    </source>
</evidence>
<proteinExistence type="predicted"/>
<dbReference type="PANTHER" id="PTHR11586:SF42">
    <property type="entry name" value="AMINOACYL TRNA SYNTHASE COMPLEX-INTERACTING MULTIFUNCTIONAL PROTEIN 1"/>
    <property type="match status" value="1"/>
</dbReference>
<dbReference type="PANTHER" id="PTHR11586">
    <property type="entry name" value="TRNA-AMINOACYLATION COFACTOR ARC1 FAMILY MEMBER"/>
    <property type="match status" value="1"/>
</dbReference>
<dbReference type="GO" id="GO:0005737">
    <property type="term" value="C:cytoplasm"/>
    <property type="evidence" value="ECO:0007669"/>
    <property type="project" value="UniProtKB-SubCell"/>
</dbReference>
<feature type="region of interest" description="Disordered" evidence="8">
    <location>
        <begin position="147"/>
        <end position="191"/>
    </location>
</feature>
<accession>A0A8B9HGE9</accession>
<evidence type="ECO:0000313" key="11">
    <source>
        <dbReference type="Proteomes" id="UP000694621"/>
    </source>
</evidence>
<dbReference type="InterPro" id="IPR002547">
    <property type="entry name" value="tRNA-bd_dom"/>
</dbReference>
<dbReference type="Proteomes" id="UP000694621">
    <property type="component" value="Unplaced"/>
</dbReference>
<dbReference type="InterPro" id="IPR012340">
    <property type="entry name" value="NA-bd_OB-fold"/>
</dbReference>
<feature type="compositionally biased region" description="Basic residues" evidence="8">
    <location>
        <begin position="167"/>
        <end position="183"/>
    </location>
</feature>
<evidence type="ECO:0000256" key="1">
    <source>
        <dbReference type="ARBA" id="ARBA00004496"/>
    </source>
</evidence>
<evidence type="ECO:0000259" key="9">
    <source>
        <dbReference type="PROSITE" id="PS50886"/>
    </source>
</evidence>
<comment type="subcellular location">
    <subcellularLocation>
        <location evidence="1">Cytoplasm</location>
    </subcellularLocation>
</comment>
<dbReference type="Gene3D" id="2.40.50.140">
    <property type="entry name" value="Nucleic acid-binding proteins"/>
    <property type="match status" value="1"/>
</dbReference>
<feature type="coiled-coil region" evidence="7">
    <location>
        <begin position="67"/>
        <end position="131"/>
    </location>
</feature>
<dbReference type="AlphaFoldDB" id="A0A8B9HGE9"/>
<evidence type="ECO:0000313" key="10">
    <source>
        <dbReference type="Ensembl" id="ENSAMXP00005013034.1"/>
    </source>
</evidence>
<feature type="domain" description="TRNA-binding" evidence="9">
    <location>
        <begin position="210"/>
        <end position="311"/>
    </location>
</feature>
<feature type="compositionally biased region" description="Polar residues" evidence="8">
    <location>
        <begin position="150"/>
        <end position="162"/>
    </location>
</feature>
<protein>
    <submittedName>
        <fullName evidence="10">Aminoacyl tRNA synthetase complex interacting multifunctional protein 1b</fullName>
    </submittedName>
</protein>
<evidence type="ECO:0000256" key="2">
    <source>
        <dbReference type="ARBA" id="ARBA00022490"/>
    </source>
</evidence>
<keyword evidence="4 6" id="KW-0694">RNA-binding</keyword>
<dbReference type="PROSITE" id="PS50886">
    <property type="entry name" value="TRBD"/>
    <property type="match status" value="1"/>
</dbReference>
<keyword evidence="7" id="KW-0175">Coiled coil</keyword>
<dbReference type="GO" id="GO:0006412">
    <property type="term" value="P:translation"/>
    <property type="evidence" value="ECO:0007669"/>
    <property type="project" value="UniProtKB-KW"/>
</dbReference>
<organism evidence="10 11">
    <name type="scientific">Astyanax mexicanus</name>
    <name type="common">Blind cave fish</name>
    <name type="synonym">Astyanax fasciatus mexicanus</name>
    <dbReference type="NCBI Taxonomy" id="7994"/>
    <lineage>
        <taxon>Eukaryota</taxon>
        <taxon>Metazoa</taxon>
        <taxon>Chordata</taxon>
        <taxon>Craniata</taxon>
        <taxon>Vertebrata</taxon>
        <taxon>Euteleostomi</taxon>
        <taxon>Actinopterygii</taxon>
        <taxon>Neopterygii</taxon>
        <taxon>Teleostei</taxon>
        <taxon>Ostariophysi</taxon>
        <taxon>Characiformes</taxon>
        <taxon>Characoidei</taxon>
        <taxon>Acestrorhamphidae</taxon>
        <taxon>Acestrorhamphinae</taxon>
        <taxon>Astyanax</taxon>
    </lineage>
</organism>
<dbReference type="Pfam" id="PF01588">
    <property type="entry name" value="tRNA_bind"/>
    <property type="match status" value="1"/>
</dbReference>
<sequence length="371" mass="42149">MFICICLNHMWCFFWCKKLIHKYTYIYIYIIHKLINVISFLTVTCCPHLSLSLSIRMAGKSEGKLDAKEEEQMMEFFSQQVQLLKEKAMLQASVREEKKLLVENGKLKKDIDDLKRRLQETRRKKAMKIHQERVLTASISAMKATVLEESPQTDPSQPSADPTAQRHSTHTHSTGGRRRRDRRGARVESATYPEERAEAVCVLERDHRPDVSQLDLRIGRILTVRKHPDSESLYVQEVDLGEPAPRTVVCGLANHMPPEQLQDSLAVLLCNVKPVKVRGVQSQARLVCAANQDRIEPLDPPRGALPGDRVTFQNYPGGAEKELNPKRRIWERLLPDLRTDAKGVANYKGVAFEVRGKGLCRAPTINNGGIK</sequence>
<evidence type="ECO:0000256" key="3">
    <source>
        <dbReference type="ARBA" id="ARBA00022555"/>
    </source>
</evidence>
<dbReference type="Ensembl" id="ENSAMXT00005014433.1">
    <property type="protein sequence ID" value="ENSAMXP00005013034.1"/>
    <property type="gene ID" value="ENSAMXG00005007013.1"/>
</dbReference>